<dbReference type="GO" id="GO:0003690">
    <property type="term" value="F:double-stranded DNA binding"/>
    <property type="evidence" value="ECO:0007669"/>
    <property type="project" value="TreeGrafter"/>
</dbReference>
<organism evidence="9 10">
    <name type="scientific">Pinctada imbricata</name>
    <name type="common">Atlantic pearl-oyster</name>
    <name type="synonym">Pinctada martensii</name>
    <dbReference type="NCBI Taxonomy" id="66713"/>
    <lineage>
        <taxon>Eukaryota</taxon>
        <taxon>Metazoa</taxon>
        <taxon>Spiralia</taxon>
        <taxon>Lophotrochozoa</taxon>
        <taxon>Mollusca</taxon>
        <taxon>Bivalvia</taxon>
        <taxon>Autobranchia</taxon>
        <taxon>Pteriomorphia</taxon>
        <taxon>Pterioida</taxon>
        <taxon>Pterioidea</taxon>
        <taxon>Pteriidae</taxon>
        <taxon>Pinctada</taxon>
    </lineage>
</organism>
<protein>
    <recommendedName>
        <fullName evidence="8">H15 domain-containing protein</fullName>
    </recommendedName>
</protein>
<dbReference type="Proteomes" id="UP001186944">
    <property type="component" value="Unassembled WGS sequence"/>
</dbReference>
<dbReference type="SMART" id="SM00526">
    <property type="entry name" value="H15"/>
    <property type="match status" value="1"/>
</dbReference>
<keyword evidence="5 6" id="KW-0539">Nucleus</keyword>
<feature type="compositionally biased region" description="Basic residues" evidence="7">
    <location>
        <begin position="105"/>
        <end position="184"/>
    </location>
</feature>
<dbReference type="PRINTS" id="PR00624">
    <property type="entry name" value="HISTONEH5"/>
</dbReference>
<reference evidence="9" key="1">
    <citation type="submission" date="2019-08" db="EMBL/GenBank/DDBJ databases">
        <title>The improved chromosome-level genome for the pearl oyster Pinctada fucata martensii using PacBio sequencing and Hi-C.</title>
        <authorList>
            <person name="Zheng Z."/>
        </authorList>
    </citation>
    <scope>NUCLEOTIDE SEQUENCE</scope>
    <source>
        <strain evidence="9">ZZ-2019</strain>
        <tissue evidence="9">Adductor muscle</tissue>
    </source>
</reference>
<accession>A0AA89BM30</accession>
<evidence type="ECO:0000256" key="6">
    <source>
        <dbReference type="RuleBase" id="RU003894"/>
    </source>
</evidence>
<dbReference type="SUPFAM" id="SSF46785">
    <property type="entry name" value="Winged helix' DNA-binding domain"/>
    <property type="match status" value="1"/>
</dbReference>
<feature type="region of interest" description="Disordered" evidence="7">
    <location>
        <begin position="100"/>
        <end position="184"/>
    </location>
</feature>
<dbReference type="GO" id="GO:0030527">
    <property type="term" value="F:structural constituent of chromatin"/>
    <property type="evidence" value="ECO:0007669"/>
    <property type="project" value="InterPro"/>
</dbReference>
<dbReference type="GO" id="GO:0005634">
    <property type="term" value="C:nucleus"/>
    <property type="evidence" value="ECO:0007669"/>
    <property type="project" value="UniProtKB-SubCell"/>
</dbReference>
<feature type="domain" description="H15" evidence="8">
    <location>
        <begin position="27"/>
        <end position="101"/>
    </location>
</feature>
<dbReference type="GO" id="GO:0030261">
    <property type="term" value="P:chromosome condensation"/>
    <property type="evidence" value="ECO:0007669"/>
    <property type="project" value="TreeGrafter"/>
</dbReference>
<evidence type="ECO:0000313" key="9">
    <source>
        <dbReference type="EMBL" id="KAK3086204.1"/>
    </source>
</evidence>
<keyword evidence="3 6" id="KW-0158">Chromosome</keyword>
<keyword evidence="10" id="KW-1185">Reference proteome</keyword>
<dbReference type="InterPro" id="IPR036388">
    <property type="entry name" value="WH-like_DNA-bd_sf"/>
</dbReference>
<evidence type="ECO:0000256" key="4">
    <source>
        <dbReference type="ARBA" id="ARBA00023125"/>
    </source>
</evidence>
<dbReference type="InterPro" id="IPR005818">
    <property type="entry name" value="Histone_H1/H5_H15"/>
</dbReference>
<dbReference type="GO" id="GO:0006334">
    <property type="term" value="P:nucleosome assembly"/>
    <property type="evidence" value="ECO:0007669"/>
    <property type="project" value="InterPro"/>
</dbReference>
<comment type="similarity">
    <text evidence="6">Belongs to the histone H1/H5 family.</text>
</comment>
<comment type="caution">
    <text evidence="9">The sequence shown here is derived from an EMBL/GenBank/DDBJ whole genome shotgun (WGS) entry which is preliminary data.</text>
</comment>
<evidence type="ECO:0000259" key="8">
    <source>
        <dbReference type="PROSITE" id="PS51504"/>
    </source>
</evidence>
<dbReference type="PANTHER" id="PTHR11467">
    <property type="entry name" value="HISTONE H1"/>
    <property type="match status" value="1"/>
</dbReference>
<dbReference type="CDD" id="cd00073">
    <property type="entry name" value="H15"/>
    <property type="match status" value="1"/>
</dbReference>
<evidence type="ECO:0000256" key="3">
    <source>
        <dbReference type="ARBA" id="ARBA00022454"/>
    </source>
</evidence>
<evidence type="ECO:0000256" key="1">
    <source>
        <dbReference type="ARBA" id="ARBA00004123"/>
    </source>
</evidence>
<evidence type="ECO:0000256" key="5">
    <source>
        <dbReference type="ARBA" id="ARBA00023242"/>
    </source>
</evidence>
<sequence length="184" mass="19256">MADTAAAPAPAKAKTPKKKAAAKKSQDHPKYSAMVKAAVTAIKDRKGASTPAIRIYINKNFKVDPTKVNSQLKKALKKAVDSGALKQVSGTGAAGRFRLAEKKVEKKAKKTAAKKPKAKTAKPKAAKPAAKKVKKPKAAKKSPKKAKAAKPKAAKPKSPKKAKAAKPKKAKTPKKKAGAKKAAK</sequence>
<dbReference type="GO" id="GO:0031492">
    <property type="term" value="F:nucleosomal DNA binding"/>
    <property type="evidence" value="ECO:0007669"/>
    <property type="project" value="TreeGrafter"/>
</dbReference>
<dbReference type="GO" id="GO:0000786">
    <property type="term" value="C:nucleosome"/>
    <property type="evidence" value="ECO:0007669"/>
    <property type="project" value="InterPro"/>
</dbReference>
<dbReference type="InterPro" id="IPR005819">
    <property type="entry name" value="H1/H5"/>
</dbReference>
<comment type="subcellular location">
    <subcellularLocation>
        <location evidence="2">Chromosome</location>
    </subcellularLocation>
    <subcellularLocation>
        <location evidence="1 6">Nucleus</location>
    </subcellularLocation>
</comment>
<name>A0AA89BM30_PINIB</name>
<dbReference type="InterPro" id="IPR036390">
    <property type="entry name" value="WH_DNA-bd_sf"/>
</dbReference>
<proteinExistence type="inferred from homology"/>
<keyword evidence="4 6" id="KW-0238">DNA-binding</keyword>
<evidence type="ECO:0000256" key="2">
    <source>
        <dbReference type="ARBA" id="ARBA00004286"/>
    </source>
</evidence>
<dbReference type="Pfam" id="PF00538">
    <property type="entry name" value="Linker_histone"/>
    <property type="match status" value="1"/>
</dbReference>
<dbReference type="AlphaFoldDB" id="A0AA89BM30"/>
<feature type="region of interest" description="Disordered" evidence="7">
    <location>
        <begin position="1"/>
        <end position="30"/>
    </location>
</feature>
<dbReference type="EMBL" id="VSWD01000012">
    <property type="protein sequence ID" value="KAK3086204.1"/>
    <property type="molecule type" value="Genomic_DNA"/>
</dbReference>
<evidence type="ECO:0000313" key="10">
    <source>
        <dbReference type="Proteomes" id="UP001186944"/>
    </source>
</evidence>
<feature type="compositionally biased region" description="Low complexity" evidence="7">
    <location>
        <begin position="1"/>
        <end position="13"/>
    </location>
</feature>
<dbReference type="PROSITE" id="PS51504">
    <property type="entry name" value="H15"/>
    <property type="match status" value="1"/>
</dbReference>
<dbReference type="GO" id="GO:0045910">
    <property type="term" value="P:negative regulation of DNA recombination"/>
    <property type="evidence" value="ECO:0007669"/>
    <property type="project" value="TreeGrafter"/>
</dbReference>
<gene>
    <name evidence="9" type="ORF">FSP39_015161</name>
</gene>
<dbReference type="Gene3D" id="1.10.10.10">
    <property type="entry name" value="Winged helix-like DNA-binding domain superfamily/Winged helix DNA-binding domain"/>
    <property type="match status" value="1"/>
</dbReference>
<dbReference type="FunFam" id="1.10.10.10:FF:000140">
    <property type="entry name" value="Histone H1.0"/>
    <property type="match status" value="1"/>
</dbReference>
<dbReference type="PANTHER" id="PTHR11467:SF36">
    <property type="entry name" value="HISTONE 24-RELATED"/>
    <property type="match status" value="1"/>
</dbReference>
<evidence type="ECO:0000256" key="7">
    <source>
        <dbReference type="SAM" id="MobiDB-lite"/>
    </source>
</evidence>